<dbReference type="AlphaFoldDB" id="A0A8H4HH10"/>
<sequence>MIVLRTRVTLMGLPWILLHAKDEDRILGPRLFLAIVTDIGKITDVVAGFSIGIVQCRLAQPRIGLHSYTSRRGNVAGADASRNRIYGVCGDDHVTLNHVSVLESDGGMVGININDSAGGLQLRGTAGTAPAQQLGDLMETCAVCKKSF</sequence>
<evidence type="ECO:0000313" key="1">
    <source>
        <dbReference type="EMBL" id="KAF4245127.1"/>
    </source>
</evidence>
<protein>
    <submittedName>
        <fullName evidence="1">Uncharacterized protein</fullName>
    </submittedName>
</protein>
<evidence type="ECO:0000313" key="2">
    <source>
        <dbReference type="Proteomes" id="UP000653565"/>
    </source>
</evidence>
<reference evidence="1" key="1">
    <citation type="journal article" date="2020" name="bioRxiv">
        <title>Genomic and phenotypic heterogeneity of clinical isolates of the human pathogens Aspergillus fumigatus, Aspergillus lentulus and Aspergillus fumigatiaffinis.</title>
        <authorList>
            <person name="dos Santos R.A.C."/>
            <person name="Steenwyk J.L."/>
            <person name="Rivero-Menendez O."/>
            <person name="Mead M.E."/>
            <person name="Silva L.P."/>
            <person name="Bastos R.W."/>
            <person name="Alastruey-Izquierdo A."/>
            <person name="Goldman G.H."/>
            <person name="Rokas A."/>
        </authorList>
    </citation>
    <scope>NUCLEOTIDE SEQUENCE</scope>
    <source>
        <strain evidence="1">CNM-CM6805</strain>
    </source>
</reference>
<keyword evidence="2" id="KW-1185">Reference proteome</keyword>
<gene>
    <name evidence="1" type="ORF">CNMCM6805_006560</name>
</gene>
<accession>A0A8H4HH10</accession>
<organism evidence="1 2">
    <name type="scientific">Aspergillus fumigatiaffinis</name>
    <dbReference type="NCBI Taxonomy" id="340414"/>
    <lineage>
        <taxon>Eukaryota</taxon>
        <taxon>Fungi</taxon>
        <taxon>Dikarya</taxon>
        <taxon>Ascomycota</taxon>
        <taxon>Pezizomycotina</taxon>
        <taxon>Eurotiomycetes</taxon>
        <taxon>Eurotiomycetidae</taxon>
        <taxon>Eurotiales</taxon>
        <taxon>Aspergillaceae</taxon>
        <taxon>Aspergillus</taxon>
        <taxon>Aspergillus subgen. Fumigati</taxon>
    </lineage>
</organism>
<dbReference type="Proteomes" id="UP000653565">
    <property type="component" value="Unassembled WGS sequence"/>
</dbReference>
<name>A0A8H4HH10_9EURO</name>
<proteinExistence type="predicted"/>
<dbReference type="EMBL" id="JAAAPX010000003">
    <property type="protein sequence ID" value="KAF4245127.1"/>
    <property type="molecule type" value="Genomic_DNA"/>
</dbReference>
<comment type="caution">
    <text evidence="1">The sequence shown here is derived from an EMBL/GenBank/DDBJ whole genome shotgun (WGS) entry which is preliminary data.</text>
</comment>
<reference evidence="1" key="2">
    <citation type="submission" date="2020-04" db="EMBL/GenBank/DDBJ databases">
        <authorList>
            <person name="Santos R.A.C."/>
            <person name="Steenwyk J.L."/>
            <person name="Rivero-Menendez O."/>
            <person name="Mead M.E."/>
            <person name="Silva L.P."/>
            <person name="Bastos R.W."/>
            <person name="Alastruey-Izquierdo A."/>
            <person name="Goldman G.H."/>
            <person name="Rokas A."/>
        </authorList>
    </citation>
    <scope>NUCLEOTIDE SEQUENCE</scope>
    <source>
        <strain evidence="1">CNM-CM6805</strain>
    </source>
</reference>